<comment type="caution">
    <text evidence="1">The sequence shown here is derived from an EMBL/GenBank/DDBJ whole genome shotgun (WGS) entry which is preliminary data.</text>
</comment>
<dbReference type="PANTHER" id="PTHR43431">
    <property type="entry name" value="OXIDOREDUCTASE, SHORT CHAIN DEHYDROGENASE/REDUCTASE FAMILY (AFU_ORTHOLOGUE AFUA_5G14000)"/>
    <property type="match status" value="1"/>
</dbReference>
<dbReference type="InterPro" id="IPR002347">
    <property type="entry name" value="SDR_fam"/>
</dbReference>
<evidence type="ECO:0008006" key="3">
    <source>
        <dbReference type="Google" id="ProtNLM"/>
    </source>
</evidence>
<accession>A0A9W8NSK4</accession>
<dbReference type="PANTHER" id="PTHR43431:SF7">
    <property type="entry name" value="OXIDOREDUCTASE, SHORT CHAIN DEHYDROGENASE_REDUCTASE FAMILY (AFU_ORTHOLOGUE AFUA_5G14000)"/>
    <property type="match status" value="1"/>
</dbReference>
<organism evidence="1 2">
    <name type="scientific">Lentinula detonsa</name>
    <dbReference type="NCBI Taxonomy" id="2804962"/>
    <lineage>
        <taxon>Eukaryota</taxon>
        <taxon>Fungi</taxon>
        <taxon>Dikarya</taxon>
        <taxon>Basidiomycota</taxon>
        <taxon>Agaricomycotina</taxon>
        <taxon>Agaricomycetes</taxon>
        <taxon>Agaricomycetidae</taxon>
        <taxon>Agaricales</taxon>
        <taxon>Marasmiineae</taxon>
        <taxon>Omphalotaceae</taxon>
        <taxon>Lentinula</taxon>
    </lineage>
</organism>
<dbReference type="EMBL" id="JANVFU010000016">
    <property type="protein sequence ID" value="KAJ3739965.1"/>
    <property type="molecule type" value="Genomic_DNA"/>
</dbReference>
<evidence type="ECO:0000313" key="2">
    <source>
        <dbReference type="Proteomes" id="UP001142393"/>
    </source>
</evidence>
<dbReference type="AlphaFoldDB" id="A0A9W8NSK4"/>
<dbReference type="SUPFAM" id="SSF51735">
    <property type="entry name" value="NAD(P)-binding Rossmann-fold domains"/>
    <property type="match status" value="1"/>
</dbReference>
<name>A0A9W8NSK4_9AGAR</name>
<protein>
    <recommendedName>
        <fullName evidence="3">NAD(P)-binding protein</fullName>
    </recommendedName>
</protein>
<dbReference type="InterPro" id="IPR036291">
    <property type="entry name" value="NAD(P)-bd_dom_sf"/>
</dbReference>
<evidence type="ECO:0000313" key="1">
    <source>
        <dbReference type="EMBL" id="KAJ3739965.1"/>
    </source>
</evidence>
<sequence length="256" mass="27908">MSAIKPVLVVAGARAGGTGAATAAAFARKGYSLALISRGAEDLQALVDELKSAGSDATAFPVPSYSAPSISSVFQSIHTRYPSPHYSIRAALYNASHSIRKPFLDLTLADFHAAQETIVEGAFAFSQEIIRVFKENDIDADTGKRGFLIFTGSTTSIRGNRTTSAAAPAKWGLRALSQSLSKEFGEWNIHVAHAIIDGIINTPFSRSRFNDPPNWVENEDVRLNAEDIAKAYVYLAEQPRSAWTWELDLRPAHEKW</sequence>
<keyword evidence="2" id="KW-1185">Reference proteome</keyword>
<gene>
    <name evidence="1" type="ORF">DFH05DRAFT_1511703</name>
</gene>
<dbReference type="Proteomes" id="UP001142393">
    <property type="component" value="Unassembled WGS sequence"/>
</dbReference>
<dbReference type="Pfam" id="PF00106">
    <property type="entry name" value="adh_short"/>
    <property type="match status" value="1"/>
</dbReference>
<reference evidence="1 2" key="1">
    <citation type="journal article" date="2023" name="Proc. Natl. Acad. Sci. U.S.A.">
        <title>A global phylogenomic analysis of the shiitake genus Lentinula.</title>
        <authorList>
            <person name="Sierra-Patev S."/>
            <person name="Min B."/>
            <person name="Naranjo-Ortiz M."/>
            <person name="Looney B."/>
            <person name="Konkel Z."/>
            <person name="Slot J.C."/>
            <person name="Sakamoto Y."/>
            <person name="Steenwyk J.L."/>
            <person name="Rokas A."/>
            <person name="Carro J."/>
            <person name="Camarero S."/>
            <person name="Ferreira P."/>
            <person name="Molpeceres G."/>
            <person name="Ruiz-Duenas F.J."/>
            <person name="Serrano A."/>
            <person name="Henrissat B."/>
            <person name="Drula E."/>
            <person name="Hughes K.W."/>
            <person name="Mata J.L."/>
            <person name="Ishikawa N.K."/>
            <person name="Vargas-Isla R."/>
            <person name="Ushijima S."/>
            <person name="Smith C.A."/>
            <person name="Donoghue J."/>
            <person name="Ahrendt S."/>
            <person name="Andreopoulos W."/>
            <person name="He G."/>
            <person name="LaButti K."/>
            <person name="Lipzen A."/>
            <person name="Ng V."/>
            <person name="Riley R."/>
            <person name="Sandor L."/>
            <person name="Barry K."/>
            <person name="Martinez A.T."/>
            <person name="Xiao Y."/>
            <person name="Gibbons J.G."/>
            <person name="Terashima K."/>
            <person name="Grigoriev I.V."/>
            <person name="Hibbett D."/>
        </authorList>
    </citation>
    <scope>NUCLEOTIDE SEQUENCE [LARGE SCALE GENOMIC DNA]</scope>
    <source>
        <strain evidence="1 2">TFB7810</strain>
    </source>
</reference>
<proteinExistence type="predicted"/>
<dbReference type="Gene3D" id="3.40.50.720">
    <property type="entry name" value="NAD(P)-binding Rossmann-like Domain"/>
    <property type="match status" value="1"/>
</dbReference>